<dbReference type="GeneID" id="30200876"/>
<organism evidence="2 3">
    <name type="scientific">Wickerhamomyces anomalus (strain ATCC 58044 / CBS 1984 / NCYC 433 / NRRL Y-366-8)</name>
    <name type="common">Yeast</name>
    <name type="synonym">Hansenula anomala</name>
    <dbReference type="NCBI Taxonomy" id="683960"/>
    <lineage>
        <taxon>Eukaryota</taxon>
        <taxon>Fungi</taxon>
        <taxon>Dikarya</taxon>
        <taxon>Ascomycota</taxon>
        <taxon>Saccharomycotina</taxon>
        <taxon>Saccharomycetes</taxon>
        <taxon>Phaffomycetales</taxon>
        <taxon>Wickerhamomycetaceae</taxon>
        <taxon>Wickerhamomyces</taxon>
    </lineage>
</organism>
<dbReference type="RefSeq" id="XP_019038601.1">
    <property type="nucleotide sequence ID" value="XM_019183630.1"/>
</dbReference>
<reference evidence="2 3" key="1">
    <citation type="journal article" date="2016" name="Proc. Natl. Acad. Sci. U.S.A.">
        <title>Comparative genomics of biotechnologically important yeasts.</title>
        <authorList>
            <person name="Riley R."/>
            <person name="Haridas S."/>
            <person name="Wolfe K.H."/>
            <person name="Lopes M.R."/>
            <person name="Hittinger C.T."/>
            <person name="Goeker M."/>
            <person name="Salamov A.A."/>
            <person name="Wisecaver J.H."/>
            <person name="Long T.M."/>
            <person name="Calvey C.H."/>
            <person name="Aerts A.L."/>
            <person name="Barry K.W."/>
            <person name="Choi C."/>
            <person name="Clum A."/>
            <person name="Coughlan A.Y."/>
            <person name="Deshpande S."/>
            <person name="Douglass A.P."/>
            <person name="Hanson S.J."/>
            <person name="Klenk H.-P."/>
            <person name="LaButti K.M."/>
            <person name="Lapidus A."/>
            <person name="Lindquist E.A."/>
            <person name="Lipzen A.M."/>
            <person name="Meier-Kolthoff J.P."/>
            <person name="Ohm R.A."/>
            <person name="Otillar R.P."/>
            <person name="Pangilinan J.L."/>
            <person name="Peng Y."/>
            <person name="Rokas A."/>
            <person name="Rosa C.A."/>
            <person name="Scheuner C."/>
            <person name="Sibirny A.A."/>
            <person name="Slot J.C."/>
            <person name="Stielow J.B."/>
            <person name="Sun H."/>
            <person name="Kurtzman C.P."/>
            <person name="Blackwell M."/>
            <person name="Grigoriev I.V."/>
            <person name="Jeffries T.W."/>
        </authorList>
    </citation>
    <scope>NUCLEOTIDE SEQUENCE [LARGE SCALE GENOMIC DNA]</scope>
    <source>
        <strain evidence="3">ATCC 58044 / CBS 1984 / NCYC 433 / NRRL Y-366-8</strain>
    </source>
</reference>
<sequence length="77" mass="8777">MTESNVINSPPEYLKNQPPSYNQEMVSRSEQYNLQRTTTEQKLGIPDNDPDEDDGCIYRWCVILHCNTVLTNAATGQ</sequence>
<proteinExistence type="predicted"/>
<evidence type="ECO:0000313" key="2">
    <source>
        <dbReference type="EMBL" id="ODQ59394.1"/>
    </source>
</evidence>
<accession>A0A1E3P2G5</accession>
<name>A0A1E3P2G5_WICAA</name>
<dbReference type="Proteomes" id="UP000094112">
    <property type="component" value="Unassembled WGS sequence"/>
</dbReference>
<dbReference type="AlphaFoldDB" id="A0A1E3P2G5"/>
<feature type="region of interest" description="Disordered" evidence="1">
    <location>
        <begin position="1"/>
        <end position="27"/>
    </location>
</feature>
<protein>
    <submittedName>
        <fullName evidence="2">Uncharacterized protein</fullName>
    </submittedName>
</protein>
<feature type="compositionally biased region" description="Polar residues" evidence="1">
    <location>
        <begin position="17"/>
        <end position="27"/>
    </location>
</feature>
<evidence type="ECO:0000256" key="1">
    <source>
        <dbReference type="SAM" id="MobiDB-lite"/>
    </source>
</evidence>
<keyword evidence="3" id="KW-1185">Reference proteome</keyword>
<dbReference type="EMBL" id="KV454211">
    <property type="protein sequence ID" value="ODQ59394.1"/>
    <property type="molecule type" value="Genomic_DNA"/>
</dbReference>
<evidence type="ECO:0000313" key="3">
    <source>
        <dbReference type="Proteomes" id="UP000094112"/>
    </source>
</evidence>
<gene>
    <name evidence="2" type="ORF">WICANDRAFT_63892</name>
</gene>